<dbReference type="InterPro" id="IPR015943">
    <property type="entry name" value="WD40/YVTN_repeat-like_dom_sf"/>
</dbReference>
<gene>
    <name evidence="10" type="ORF">LTR84_012974</name>
</gene>
<feature type="repeat" description="WD" evidence="7">
    <location>
        <begin position="1015"/>
        <end position="1040"/>
    </location>
</feature>
<comment type="similarity">
    <text evidence="4">Belongs to the WD repeat MDV1/CAF4 family.</text>
</comment>
<comment type="caution">
    <text evidence="10">The sequence shown here is derived from an EMBL/GenBank/DDBJ whole genome shotgun (WGS) entry which is preliminary data.</text>
</comment>
<dbReference type="PROSITE" id="PS00678">
    <property type="entry name" value="WD_REPEATS_1"/>
    <property type="match status" value="1"/>
</dbReference>
<evidence type="ECO:0000313" key="10">
    <source>
        <dbReference type="EMBL" id="KAK5055224.1"/>
    </source>
</evidence>
<evidence type="ECO:0000256" key="3">
    <source>
        <dbReference type="ARBA" id="ARBA00022737"/>
    </source>
</evidence>
<reference evidence="10 11" key="1">
    <citation type="submission" date="2023-08" db="EMBL/GenBank/DDBJ databases">
        <title>Black Yeasts Isolated from many extreme environments.</title>
        <authorList>
            <person name="Coleine C."/>
            <person name="Stajich J.E."/>
            <person name="Selbmann L."/>
        </authorList>
    </citation>
    <scope>NUCLEOTIDE SEQUENCE [LARGE SCALE GENOMIC DNA]</scope>
    <source>
        <strain evidence="10 11">CCFEE 5792</strain>
    </source>
</reference>
<evidence type="ECO:0000256" key="6">
    <source>
        <dbReference type="ARBA" id="ARBA00043913"/>
    </source>
</evidence>
<evidence type="ECO:0000256" key="7">
    <source>
        <dbReference type="PROSITE-ProRule" id="PRU00221"/>
    </source>
</evidence>
<evidence type="ECO:0000256" key="8">
    <source>
        <dbReference type="SAM" id="MobiDB-lite"/>
    </source>
</evidence>
<accession>A0AAV9NEG5</accession>
<comment type="subcellular location">
    <subcellularLocation>
        <location evidence="1">Mitochondrion outer membrane</location>
        <topology evidence="1">Peripheral membrane protein</topology>
        <orientation evidence="1">Cytoplasmic side</orientation>
    </subcellularLocation>
</comment>
<dbReference type="Pfam" id="PF17100">
    <property type="entry name" value="NACHT_N"/>
    <property type="match status" value="1"/>
</dbReference>
<dbReference type="EMBL" id="JAVRRD010000009">
    <property type="protein sequence ID" value="KAK5055224.1"/>
    <property type="molecule type" value="Genomic_DNA"/>
</dbReference>
<organism evidence="10 11">
    <name type="scientific">Exophiala bonariae</name>
    <dbReference type="NCBI Taxonomy" id="1690606"/>
    <lineage>
        <taxon>Eukaryota</taxon>
        <taxon>Fungi</taxon>
        <taxon>Dikarya</taxon>
        <taxon>Ascomycota</taxon>
        <taxon>Pezizomycotina</taxon>
        <taxon>Eurotiomycetes</taxon>
        <taxon>Chaetothyriomycetidae</taxon>
        <taxon>Chaetothyriales</taxon>
        <taxon>Herpotrichiellaceae</taxon>
        <taxon>Exophiala</taxon>
    </lineage>
</organism>
<feature type="repeat" description="WD" evidence="7">
    <location>
        <begin position="1209"/>
        <end position="1252"/>
    </location>
</feature>
<dbReference type="GO" id="GO:0005741">
    <property type="term" value="C:mitochondrial outer membrane"/>
    <property type="evidence" value="ECO:0007669"/>
    <property type="project" value="UniProtKB-SubCell"/>
</dbReference>
<feature type="compositionally biased region" description="Basic and acidic residues" evidence="8">
    <location>
        <begin position="1"/>
        <end position="20"/>
    </location>
</feature>
<dbReference type="PROSITE" id="PS50294">
    <property type="entry name" value="WD_REPEATS_REGION"/>
    <property type="match status" value="2"/>
</dbReference>
<dbReference type="Gene3D" id="3.40.50.300">
    <property type="entry name" value="P-loop containing nucleotide triphosphate hydrolases"/>
    <property type="match status" value="1"/>
</dbReference>
<dbReference type="InterPro" id="IPR031359">
    <property type="entry name" value="NACHT_N"/>
</dbReference>
<dbReference type="InterPro" id="IPR019775">
    <property type="entry name" value="WD40_repeat_CS"/>
</dbReference>
<dbReference type="PANTHER" id="PTHR22847">
    <property type="entry name" value="WD40 REPEAT PROTEIN"/>
    <property type="match status" value="1"/>
</dbReference>
<name>A0AAV9NEG5_9EURO</name>
<evidence type="ECO:0000259" key="9">
    <source>
        <dbReference type="PROSITE" id="PS50837"/>
    </source>
</evidence>
<dbReference type="SUPFAM" id="SSF50978">
    <property type="entry name" value="WD40 repeat-like"/>
    <property type="match status" value="2"/>
</dbReference>
<dbReference type="RefSeq" id="XP_064707655.1">
    <property type="nucleotide sequence ID" value="XM_064856479.1"/>
</dbReference>
<dbReference type="InterPro" id="IPR007111">
    <property type="entry name" value="NACHT_NTPase"/>
</dbReference>
<dbReference type="PROSITE" id="PS50837">
    <property type="entry name" value="NACHT"/>
    <property type="match status" value="1"/>
</dbReference>
<sequence>MGFRDKLARVKGRLDGRDTPRPPQPEAGDSSSAPLIDPVAGSIVTPEQNICQDNLSPPATPQNVGTKNVDRGRTENTPPNAAPEASSVKAGTLESQIVPANAASNVNVALAPASVGDRSASAPAEPATQIAIEPIEEPANLSQTLWDAAYEIIESEHADLMKNYLSVLRKFLETGKTVEQITLPDALELSAKLNKKVDRQAYMAQLVKTGKSKIERSSKVSLVVGTLAGGILKLQPLIDVVMAVPQAAPAAIPWAGVCVGLQMLSNPSKATQANLDGMSHVVSRMEWYSAVIQHLLEPCSVDSVATSTEQPLTELKPKVVNLYTTILLYQMRSICSYYRNQGFNFLLQLIEYDDWEGALKSVVEAEDELIKDWKIYDHVKGRKVDEELVKLSLKSKELLGDINKTLTDILSARRDQGTSDILSKLRVVNPLDDMARIEDDKEHLIDETFRWILGAEEFVQFTNWTDPSLPQRRLLWVKGDAGSGKTMLLIGIIRELSNQSAVLSPGLSYFFCQSRGKTRTPLYSLTSALRCLMWILVIQQPKLMSHLEIEFHESQEGLFTGDDAQQAILRILMGMLKDAEPTYFIVDALDECEEGLSMFIDLISKSFSISDKVRWLISSRREVKLVDALKRLTRKDPAISRVFTELDIQTHKGRIQKYIRQKLVDLEIDSDHPDTYDVQILKDIELQITKRADDNLLWVNLIFQDLEKMTGAYALKSIQDFPYGLSKLYEYKMKRLQNGGTKHLECCKDVLSIVSHAYRSLSVSELAGFVSWSERLDPRSILADCKAFLVVNGEIVTVVHKAAKDYLTYQPEELQGGTVVGHAGIAEVSIRVMQSGLKANICKFKQYDSRPEDIQPSVWAPLQAMEYHCTYWAEHLSSIAYKDSQHLERVIARVGLLQFMEEHILHWFESVSLLDKLGDGVQKMKRLQRVIQTYLDSSSALVEWFMDAEKFALSFGSIIEKAPLQTYGAPLVFSPQLSKIRRSFWKDRLPFIKDVSGGKNHWSGFQQTIDTGSPLVSLAYSPDDLTLASLTSDGDLQLWDTLTCAHKRDIYCLSYDRLPQLPQLPKSTSQAMMAFSPTSATIASVSGLMEGKAQLWNTETGLLDHSLDHGSGLSVLSVAFSHNGKMLATTASDKKIRLWNVETSDCEENFDFEGESQIIAFSGDGETLAAAPTHCTLEGRWRHIDGSIRLWALDGERSPGSTKQSIGILEGHKRSVDSITFSPDRRGRMLASGSSDLTVQIWDTAERSSKYVLQHPKPLASNRLGSFAALSIAFARDNHSLVTAGHHGVWSWDLDTGLLTKVILNDFLRLAVVTFPFDATAVAIAEDNGQIEVWSTALPKEGLSEEILEPLSSSIGVIEIVPSPNTGLLALMDVDRTYIWDTSENVCVRSFDGAFDKASFSPGGDIVALTGFQDEVRIFSTTKGLDDSEKAVIKGRLRSSAPDQSAFVTILDDSAIQLHALTTSYSTDLEPIQDKAPALALAFSPDCRKLGVLFGDEIRIWDTVSGEHVESIPHTGEEYGVLILAFTSDLNKFLTNPRSRHRQLQLWHRNPQNQWNLDKHEKSIDSAIFSADGTIFATSAGAEVLIWDAAHGTVQQRITPISGPERLISFSEDGSLLRSDSGVLEIIERPSGQPNTPLIFIRDDWIYNGPKPLLWIPDQYRGRPRLARDQIAVLRHLYGGFVVIKFTDDIAKYR</sequence>
<feature type="region of interest" description="Disordered" evidence="8">
    <location>
        <begin position="1"/>
        <end position="88"/>
    </location>
</feature>
<evidence type="ECO:0000256" key="4">
    <source>
        <dbReference type="ARBA" id="ARBA00038415"/>
    </source>
</evidence>
<protein>
    <recommendedName>
        <fullName evidence="5">Mitochondrial division protein 1</fullName>
    </recommendedName>
</protein>
<dbReference type="Proteomes" id="UP001358417">
    <property type="component" value="Unassembled WGS sequence"/>
</dbReference>
<dbReference type="Pfam" id="PF00400">
    <property type="entry name" value="WD40"/>
    <property type="match status" value="2"/>
</dbReference>
<keyword evidence="11" id="KW-1185">Reference proteome</keyword>
<proteinExistence type="inferred from homology"/>
<dbReference type="PROSITE" id="PS50082">
    <property type="entry name" value="WD_REPEATS_2"/>
    <property type="match status" value="3"/>
</dbReference>
<dbReference type="InterPro" id="IPR056884">
    <property type="entry name" value="NPHP3-like_N"/>
</dbReference>
<comment type="function">
    <text evidence="6">Involved in mitochondrial fission. Acts as an adapter protein required to form mitochondrial fission complexes. Formation of these complexes is required to promote constriction and fission of the mitochondrial compartment at a late step in mitochondrial division.</text>
</comment>
<keyword evidence="3" id="KW-0677">Repeat</keyword>
<evidence type="ECO:0000313" key="11">
    <source>
        <dbReference type="Proteomes" id="UP001358417"/>
    </source>
</evidence>
<dbReference type="InterPro" id="IPR036322">
    <property type="entry name" value="WD40_repeat_dom_sf"/>
</dbReference>
<dbReference type="GO" id="GO:1990234">
    <property type="term" value="C:transferase complex"/>
    <property type="evidence" value="ECO:0007669"/>
    <property type="project" value="UniProtKB-ARBA"/>
</dbReference>
<dbReference type="Gene3D" id="2.130.10.10">
    <property type="entry name" value="YVTN repeat-like/Quinoprotein amine dehydrogenase"/>
    <property type="match status" value="3"/>
</dbReference>
<dbReference type="SUPFAM" id="SSF52540">
    <property type="entry name" value="P-loop containing nucleoside triphosphate hydrolases"/>
    <property type="match status" value="2"/>
</dbReference>
<dbReference type="PANTHER" id="PTHR22847:SF637">
    <property type="entry name" value="WD REPEAT DOMAIN 5B"/>
    <property type="match status" value="1"/>
</dbReference>
<dbReference type="Pfam" id="PF24883">
    <property type="entry name" value="NPHP3_N"/>
    <property type="match status" value="1"/>
</dbReference>
<feature type="repeat" description="WD" evidence="7">
    <location>
        <begin position="1108"/>
        <end position="1149"/>
    </location>
</feature>
<keyword evidence="2 7" id="KW-0853">WD repeat</keyword>
<dbReference type="SMART" id="SM00320">
    <property type="entry name" value="WD40"/>
    <property type="match status" value="7"/>
</dbReference>
<feature type="compositionally biased region" description="Polar residues" evidence="8">
    <location>
        <begin position="45"/>
        <end position="66"/>
    </location>
</feature>
<evidence type="ECO:0000256" key="5">
    <source>
        <dbReference type="ARBA" id="ARBA00039789"/>
    </source>
</evidence>
<evidence type="ECO:0000256" key="2">
    <source>
        <dbReference type="ARBA" id="ARBA00022574"/>
    </source>
</evidence>
<dbReference type="InterPro" id="IPR001680">
    <property type="entry name" value="WD40_rpt"/>
</dbReference>
<dbReference type="GeneID" id="89981110"/>
<dbReference type="InterPro" id="IPR027417">
    <property type="entry name" value="P-loop_NTPase"/>
</dbReference>
<feature type="domain" description="NACHT" evidence="9">
    <location>
        <begin position="473"/>
        <end position="620"/>
    </location>
</feature>
<evidence type="ECO:0000256" key="1">
    <source>
        <dbReference type="ARBA" id="ARBA00004570"/>
    </source>
</evidence>